<accession>A0A3R9P1M5</accession>
<gene>
    <name evidence="1" type="ORF">EDE15_4671</name>
</gene>
<dbReference type="InterPro" id="IPR021109">
    <property type="entry name" value="Peptidase_aspartic_dom_sf"/>
</dbReference>
<keyword evidence="2" id="KW-1185">Reference proteome</keyword>
<dbReference type="SUPFAM" id="SSF50630">
    <property type="entry name" value="Acid proteases"/>
    <property type="match status" value="1"/>
</dbReference>
<reference evidence="1 2" key="1">
    <citation type="submission" date="2018-12" db="EMBL/GenBank/DDBJ databases">
        <title>Sequencing of bacterial isolates from soil warming experiment in Harvard Forest, Massachusetts, USA.</title>
        <authorList>
            <person name="Deangelis K."/>
        </authorList>
    </citation>
    <scope>NUCLEOTIDE SEQUENCE [LARGE SCALE GENOMIC DNA]</scope>
    <source>
        <strain evidence="1 2">EB153</strain>
    </source>
</reference>
<protein>
    <submittedName>
        <fullName evidence="1">Aspartyl protease</fullName>
    </submittedName>
</protein>
<dbReference type="Pfam" id="PF13650">
    <property type="entry name" value="Asp_protease_2"/>
    <property type="match status" value="1"/>
</dbReference>
<dbReference type="GO" id="GO:0006508">
    <property type="term" value="P:proteolysis"/>
    <property type="evidence" value="ECO:0007669"/>
    <property type="project" value="UniProtKB-KW"/>
</dbReference>
<dbReference type="InterPro" id="IPR001969">
    <property type="entry name" value="Aspartic_peptidase_AS"/>
</dbReference>
<proteinExistence type="predicted"/>
<dbReference type="GO" id="GO:0004190">
    <property type="term" value="F:aspartic-type endopeptidase activity"/>
    <property type="evidence" value="ECO:0007669"/>
    <property type="project" value="InterPro"/>
</dbReference>
<dbReference type="AlphaFoldDB" id="A0A3R9P1M5"/>
<dbReference type="EMBL" id="RSDW01000001">
    <property type="protein sequence ID" value="RSL19055.1"/>
    <property type="molecule type" value="Genomic_DNA"/>
</dbReference>
<dbReference type="RefSeq" id="WP_125487325.1">
    <property type="nucleotide sequence ID" value="NZ_RSDW01000001.1"/>
</dbReference>
<dbReference type="CDD" id="cd05483">
    <property type="entry name" value="retropepsin_like_bacteria"/>
    <property type="match status" value="1"/>
</dbReference>
<evidence type="ECO:0000313" key="2">
    <source>
        <dbReference type="Proteomes" id="UP000269669"/>
    </source>
</evidence>
<dbReference type="Proteomes" id="UP000269669">
    <property type="component" value="Unassembled WGS sequence"/>
</dbReference>
<sequence length="310" mass="34132">MKHALPNSHIQLFVAISLATIRLSVLQAEPHCPGSIASVTPRFVQHALIVIPVRINRAGPFDFMVDTGSQITVVEPSLAAELHLKLRGTVGLVSVASYAQVSVTVLDSLEANSHVVEKPLAVVQNLRQIQAADPQIRGVLGENFLAHFDLFIDYAHKLLCLDETRAMLDSVHGEHIPLVTPQHPEDELPFAERLVISVHLSDTGSRRILLQLDSGSDSPILYARSKGLRLQWLEHATLQGEIGSKTQQAFTVLPQDMQIGTRTMSHISFVTPVSVGKNVPLRDEDGVLPTLIFQRVFICPADHYVVFDPR</sequence>
<evidence type="ECO:0000313" key="1">
    <source>
        <dbReference type="EMBL" id="RSL19055.1"/>
    </source>
</evidence>
<dbReference type="OrthoDB" id="107347at2"/>
<dbReference type="PROSITE" id="PS00141">
    <property type="entry name" value="ASP_PROTEASE"/>
    <property type="match status" value="1"/>
</dbReference>
<comment type="caution">
    <text evidence="1">The sequence shown here is derived from an EMBL/GenBank/DDBJ whole genome shotgun (WGS) entry which is preliminary data.</text>
</comment>
<dbReference type="Gene3D" id="2.40.70.10">
    <property type="entry name" value="Acid Proteases"/>
    <property type="match status" value="1"/>
</dbReference>
<dbReference type="InterPro" id="IPR034122">
    <property type="entry name" value="Retropepsin-like_bacterial"/>
</dbReference>
<organism evidence="1 2">
    <name type="scientific">Edaphobacter aggregans</name>
    <dbReference type="NCBI Taxonomy" id="570835"/>
    <lineage>
        <taxon>Bacteria</taxon>
        <taxon>Pseudomonadati</taxon>
        <taxon>Acidobacteriota</taxon>
        <taxon>Terriglobia</taxon>
        <taxon>Terriglobales</taxon>
        <taxon>Acidobacteriaceae</taxon>
        <taxon>Edaphobacter</taxon>
    </lineage>
</organism>
<name>A0A3R9P1M5_9BACT</name>
<keyword evidence="1" id="KW-0645">Protease</keyword>
<keyword evidence="1" id="KW-0378">Hydrolase</keyword>